<sequence>VCLSPVLLLLIGIKLFNEERTYAPLCMQEKFSKGLVQLADLNQGSIDAQINAFVAQCATPSVEERE</sequence>
<evidence type="ECO:0000313" key="3">
    <source>
        <dbReference type="Proteomes" id="UP000789342"/>
    </source>
</evidence>
<name>A0A9N9EH60_9GLOM</name>
<reference evidence="2" key="1">
    <citation type="submission" date="2021-06" db="EMBL/GenBank/DDBJ databases">
        <authorList>
            <person name="Kallberg Y."/>
            <person name="Tangrot J."/>
            <person name="Rosling A."/>
        </authorList>
    </citation>
    <scope>NUCLEOTIDE SEQUENCE</scope>
    <source>
        <strain evidence="2">CL551</strain>
    </source>
</reference>
<protein>
    <submittedName>
        <fullName evidence="2">9335_t:CDS:1</fullName>
    </submittedName>
</protein>
<feature type="non-terminal residue" evidence="2">
    <location>
        <position position="66"/>
    </location>
</feature>
<dbReference type="Proteomes" id="UP000789342">
    <property type="component" value="Unassembled WGS sequence"/>
</dbReference>
<dbReference type="EMBL" id="CAJVPV010013344">
    <property type="protein sequence ID" value="CAG8676976.1"/>
    <property type="molecule type" value="Genomic_DNA"/>
</dbReference>
<feature type="signal peptide" evidence="1">
    <location>
        <begin position="1"/>
        <end position="18"/>
    </location>
</feature>
<evidence type="ECO:0000256" key="1">
    <source>
        <dbReference type="SAM" id="SignalP"/>
    </source>
</evidence>
<comment type="caution">
    <text evidence="2">The sequence shown here is derived from an EMBL/GenBank/DDBJ whole genome shotgun (WGS) entry which is preliminary data.</text>
</comment>
<gene>
    <name evidence="2" type="ORF">AMORRO_LOCUS11075</name>
</gene>
<proteinExistence type="predicted"/>
<keyword evidence="1" id="KW-0732">Signal</keyword>
<organism evidence="2 3">
    <name type="scientific">Acaulospora morrowiae</name>
    <dbReference type="NCBI Taxonomy" id="94023"/>
    <lineage>
        <taxon>Eukaryota</taxon>
        <taxon>Fungi</taxon>
        <taxon>Fungi incertae sedis</taxon>
        <taxon>Mucoromycota</taxon>
        <taxon>Glomeromycotina</taxon>
        <taxon>Glomeromycetes</taxon>
        <taxon>Diversisporales</taxon>
        <taxon>Acaulosporaceae</taxon>
        <taxon>Acaulospora</taxon>
    </lineage>
</organism>
<feature type="chain" id="PRO_5040297108" evidence="1">
    <location>
        <begin position="19"/>
        <end position="66"/>
    </location>
</feature>
<accession>A0A9N9EH60</accession>
<keyword evidence="3" id="KW-1185">Reference proteome</keyword>
<evidence type="ECO:0000313" key="2">
    <source>
        <dbReference type="EMBL" id="CAG8676976.1"/>
    </source>
</evidence>
<dbReference type="AlphaFoldDB" id="A0A9N9EH60"/>